<dbReference type="Proteomes" id="UP000191806">
    <property type="component" value="Chromosome"/>
</dbReference>
<evidence type="ECO:0000313" key="1">
    <source>
        <dbReference type="EMBL" id="ARE28050.1"/>
    </source>
</evidence>
<dbReference type="EMBL" id="CP015899">
    <property type="protein sequence ID" value="ARE28050.1"/>
    <property type="molecule type" value="Genomic_DNA"/>
</dbReference>
<organism evidence="1 2">
    <name type="scientific">Lactococcus lactis subsp. cremoris</name>
    <name type="common">Streptococcus cremoris</name>
    <dbReference type="NCBI Taxonomy" id="1359"/>
    <lineage>
        <taxon>Bacteria</taxon>
        <taxon>Bacillati</taxon>
        <taxon>Bacillota</taxon>
        <taxon>Bacilli</taxon>
        <taxon>Lactobacillales</taxon>
        <taxon>Streptococcaceae</taxon>
        <taxon>Lactococcus</taxon>
    </lineage>
</organism>
<protein>
    <submittedName>
        <fullName evidence="1">Uncharacterized protein</fullName>
    </submittedName>
</protein>
<name>A0A1V0PFL1_LACLC</name>
<gene>
    <name evidence="1" type="ORF">LLJM1_0663</name>
</gene>
<sequence>MIEFQNFEQGVSMKWVHNHLNVVREIKFYGSNTPEATRALTEAFSFEIRQMRKKHPTLTKESLENWLSEIQERAIRGEFGHLL</sequence>
<reference evidence="1 2" key="1">
    <citation type="journal article" date="2017" name="BMC Genomics">
        <title>Comparative and functional genomics of the Lactococcus lactis taxon; insights into evolution and niche adaptation.</title>
        <authorList>
            <person name="Kelleher P."/>
            <person name="Bottacini F."/>
            <person name="Mahony J."/>
            <person name="Kilcawley K.N."/>
            <person name="van Sinderen D."/>
        </authorList>
    </citation>
    <scope>NUCLEOTIDE SEQUENCE [LARGE SCALE GENOMIC DNA]</scope>
    <source>
        <strain evidence="1 2">JM1</strain>
    </source>
</reference>
<accession>A0A1V0PFL1</accession>
<proteinExistence type="predicted"/>
<evidence type="ECO:0000313" key="2">
    <source>
        <dbReference type="Proteomes" id="UP000191806"/>
    </source>
</evidence>
<dbReference type="RefSeq" id="WP_032949727.1">
    <property type="nucleotide sequence ID" value="NZ_CP015899.2"/>
</dbReference>
<dbReference type="AlphaFoldDB" id="A0A1V0PFL1"/>